<dbReference type="AlphaFoldDB" id="A0A0B5I704"/>
<dbReference type="PANTHER" id="PTHR43080">
    <property type="entry name" value="CBS DOMAIN-CONTAINING PROTEIN CBSX3, MITOCHONDRIAL"/>
    <property type="match status" value="1"/>
</dbReference>
<sequence>MTTARDIMTPEATCVRWSETLVDAARKMADLGVGALPICGPDEKLMGMLTDRDIVVKCIAQGKDPARCTAGELAQDEIVTVGADDSAEQVMSVMSEHRIRRVPVIDHHVLVGIIAQADVARAMPDPQVGDLVGTVSADS</sequence>
<evidence type="ECO:0000313" key="4">
    <source>
        <dbReference type="EMBL" id="AJF68391.1"/>
    </source>
</evidence>
<evidence type="ECO:0000256" key="2">
    <source>
        <dbReference type="PROSITE-ProRule" id="PRU00703"/>
    </source>
</evidence>
<gene>
    <name evidence="4" type="ORF">SVTN_32645</name>
</gene>
<dbReference type="EMBL" id="CP010407">
    <property type="protein sequence ID" value="AJF68391.1"/>
    <property type="molecule type" value="Genomic_DNA"/>
</dbReference>
<evidence type="ECO:0000259" key="3">
    <source>
        <dbReference type="PROSITE" id="PS51371"/>
    </source>
</evidence>
<dbReference type="Pfam" id="PF00571">
    <property type="entry name" value="CBS"/>
    <property type="match status" value="2"/>
</dbReference>
<dbReference type="GO" id="GO:0016301">
    <property type="term" value="F:kinase activity"/>
    <property type="evidence" value="ECO:0007669"/>
    <property type="project" value="UniProtKB-KW"/>
</dbReference>
<proteinExistence type="predicted"/>
<dbReference type="InterPro" id="IPR046342">
    <property type="entry name" value="CBS_dom_sf"/>
</dbReference>
<keyword evidence="1 2" id="KW-0129">CBS domain</keyword>
<dbReference type="RefSeq" id="WP_041132314.1">
    <property type="nucleotide sequence ID" value="NZ_CP010407.1"/>
</dbReference>
<feature type="domain" description="CBS" evidence="3">
    <location>
        <begin position="74"/>
        <end position="131"/>
    </location>
</feature>
<keyword evidence="4" id="KW-0808">Transferase</keyword>
<protein>
    <submittedName>
        <fullName evidence="4">Histidine kinase</fullName>
    </submittedName>
</protein>
<evidence type="ECO:0000256" key="1">
    <source>
        <dbReference type="ARBA" id="ARBA00023122"/>
    </source>
</evidence>
<name>A0A0B5I704_9ACTN</name>
<keyword evidence="4" id="KW-0418">Kinase</keyword>
<keyword evidence="5" id="KW-1185">Reference proteome</keyword>
<dbReference type="STRING" id="362257.SVTN_32645"/>
<organism evidence="4 5">
    <name type="scientific">Streptomyces vietnamensis</name>
    <dbReference type="NCBI Taxonomy" id="362257"/>
    <lineage>
        <taxon>Bacteria</taxon>
        <taxon>Bacillati</taxon>
        <taxon>Actinomycetota</taxon>
        <taxon>Actinomycetes</taxon>
        <taxon>Kitasatosporales</taxon>
        <taxon>Streptomycetaceae</taxon>
        <taxon>Streptomyces</taxon>
    </lineage>
</organism>
<dbReference type="CDD" id="cd04622">
    <property type="entry name" value="CBS_pair_HRP1_like"/>
    <property type="match status" value="1"/>
</dbReference>
<evidence type="ECO:0000313" key="5">
    <source>
        <dbReference type="Proteomes" id="UP000031774"/>
    </source>
</evidence>
<dbReference type="Gene3D" id="3.10.580.10">
    <property type="entry name" value="CBS-domain"/>
    <property type="match status" value="1"/>
</dbReference>
<dbReference type="PROSITE" id="PS51371">
    <property type="entry name" value="CBS"/>
    <property type="match status" value="2"/>
</dbReference>
<dbReference type="SUPFAM" id="SSF54631">
    <property type="entry name" value="CBS-domain pair"/>
    <property type="match status" value="1"/>
</dbReference>
<dbReference type="PANTHER" id="PTHR43080:SF2">
    <property type="entry name" value="CBS DOMAIN-CONTAINING PROTEIN"/>
    <property type="match status" value="1"/>
</dbReference>
<dbReference type="InterPro" id="IPR051257">
    <property type="entry name" value="Diverse_CBS-Domain"/>
</dbReference>
<reference evidence="4 5" key="1">
    <citation type="submission" date="2014-12" db="EMBL/GenBank/DDBJ databases">
        <title>Complete genome sequence of Streptomyces vietnamensis strain GIMV4.0001, a genetic manipulable producer of the benzoisochromanequinone antibiotic granaticin.</title>
        <authorList>
            <person name="Deng M.R."/>
            <person name="Guo J."/>
            <person name="Ma L.Y."/>
            <person name="Feng G.D."/>
            <person name="Mo C.Y."/>
            <person name="Zhu H.H."/>
        </authorList>
    </citation>
    <scope>NUCLEOTIDE SEQUENCE [LARGE SCALE GENOMIC DNA]</scope>
    <source>
        <strain evidence="5">GIMV4.0001</strain>
    </source>
</reference>
<dbReference type="InterPro" id="IPR000644">
    <property type="entry name" value="CBS_dom"/>
</dbReference>
<accession>A0A0B5I704</accession>
<feature type="domain" description="CBS" evidence="3">
    <location>
        <begin position="8"/>
        <end position="65"/>
    </location>
</feature>
<dbReference type="HOGENOM" id="CLU_040681_12_0_11"/>
<dbReference type="KEGG" id="svt:SVTN_32645"/>
<dbReference type="SMART" id="SM00116">
    <property type="entry name" value="CBS"/>
    <property type="match status" value="2"/>
</dbReference>
<dbReference type="Proteomes" id="UP000031774">
    <property type="component" value="Chromosome"/>
</dbReference>